<dbReference type="InterPro" id="IPR010982">
    <property type="entry name" value="Lambda_DNA-bd_dom_sf"/>
</dbReference>
<dbReference type="CDD" id="cd00093">
    <property type="entry name" value="HTH_XRE"/>
    <property type="match status" value="1"/>
</dbReference>
<name>A0AAW4VWE7_9FIRM</name>
<evidence type="ECO:0000313" key="4">
    <source>
        <dbReference type="Proteomes" id="UP001198439"/>
    </source>
</evidence>
<dbReference type="PANTHER" id="PTHR46558">
    <property type="entry name" value="TRACRIPTIONAL REGULATORY PROTEIN-RELATED-RELATED"/>
    <property type="match status" value="1"/>
</dbReference>
<dbReference type="EMBL" id="JAJDKZ010000043">
    <property type="protein sequence ID" value="MCB8611241.1"/>
    <property type="molecule type" value="Genomic_DNA"/>
</dbReference>
<sequence>MNLSEKIMLLRKKQGWSQEELANRLNISRQSISKWESGVSQTKGY</sequence>
<comment type="caution">
    <text evidence="3">The sequence shown here is derived from an EMBL/GenBank/DDBJ whole genome shotgun (WGS) entry which is preliminary data.</text>
</comment>
<accession>A0AAW4VWE7</accession>
<evidence type="ECO:0000259" key="2">
    <source>
        <dbReference type="PROSITE" id="PS50943"/>
    </source>
</evidence>
<dbReference type="PANTHER" id="PTHR46558:SF4">
    <property type="entry name" value="DNA-BIDING PHAGE PROTEIN"/>
    <property type="match status" value="1"/>
</dbReference>
<evidence type="ECO:0000313" key="3">
    <source>
        <dbReference type="EMBL" id="MCB8611241.1"/>
    </source>
</evidence>
<proteinExistence type="predicted"/>
<dbReference type="AlphaFoldDB" id="A0AAW4VWE7"/>
<dbReference type="Pfam" id="PF01381">
    <property type="entry name" value="HTH_3"/>
    <property type="match status" value="1"/>
</dbReference>
<gene>
    <name evidence="3" type="ORF">LJD69_11630</name>
</gene>
<feature type="domain" description="HTH cro/C1-type" evidence="2">
    <location>
        <begin position="10"/>
        <end position="38"/>
    </location>
</feature>
<evidence type="ECO:0000256" key="1">
    <source>
        <dbReference type="ARBA" id="ARBA00023125"/>
    </source>
</evidence>
<dbReference type="PROSITE" id="PS50943">
    <property type="entry name" value="HTH_CROC1"/>
    <property type="match status" value="1"/>
</dbReference>
<protein>
    <submittedName>
        <fullName evidence="3">Helix-turn-helix domain-containing protein</fullName>
    </submittedName>
</protein>
<dbReference type="Proteomes" id="UP001198439">
    <property type="component" value="Unassembled WGS sequence"/>
</dbReference>
<dbReference type="GO" id="GO:0003677">
    <property type="term" value="F:DNA binding"/>
    <property type="evidence" value="ECO:0007669"/>
    <property type="project" value="UniProtKB-KW"/>
</dbReference>
<dbReference type="InterPro" id="IPR001387">
    <property type="entry name" value="Cro/C1-type_HTH"/>
</dbReference>
<organism evidence="3 4">
    <name type="scientific">Faecalibacillus faecis</name>
    <dbReference type="NCBI Taxonomy" id="1982628"/>
    <lineage>
        <taxon>Bacteria</taxon>
        <taxon>Bacillati</taxon>
        <taxon>Bacillota</taxon>
        <taxon>Erysipelotrichia</taxon>
        <taxon>Erysipelotrichales</taxon>
        <taxon>Coprobacillaceae</taxon>
        <taxon>Faecalibacillus</taxon>
    </lineage>
</organism>
<keyword evidence="1" id="KW-0238">DNA-binding</keyword>
<dbReference type="SUPFAM" id="SSF47413">
    <property type="entry name" value="lambda repressor-like DNA-binding domains"/>
    <property type="match status" value="1"/>
</dbReference>
<reference evidence="3" key="1">
    <citation type="submission" date="2021-10" db="EMBL/GenBank/DDBJ databases">
        <title>Collection of gut derived symbiotic bacterial strains cultured from healthy donors.</title>
        <authorList>
            <person name="Lin H."/>
            <person name="Littmann E."/>
            <person name="Kohout C."/>
            <person name="Pamer E.G."/>
        </authorList>
    </citation>
    <scope>NUCLEOTIDE SEQUENCE</scope>
    <source>
        <strain evidence="3">DFI.4.48</strain>
    </source>
</reference>
<dbReference type="Gene3D" id="1.10.260.40">
    <property type="entry name" value="lambda repressor-like DNA-binding domains"/>
    <property type="match status" value="1"/>
</dbReference>